<feature type="domain" description="Fibronectin type-III" evidence="11">
    <location>
        <begin position="467"/>
        <end position="565"/>
    </location>
</feature>
<dbReference type="FunFam" id="2.60.40.10:FF:000026">
    <property type="entry name" value="roundabout homolog 2 isoform X1"/>
    <property type="match status" value="1"/>
</dbReference>
<feature type="region of interest" description="Disordered" evidence="7">
    <location>
        <begin position="41"/>
        <end position="67"/>
    </location>
</feature>
<sequence>MFFSYFIPIFVLFPFGWCLQTSQCYQPVIYERHGLVAPHRQTRHLQHHRSTRRHRMRGSKTQSDDFPPRIIEHPSDLIVLKDKPATLNCRAEGNPKPIIEWRRNGENVETSTDDKAQRSFEQLPEGSLFFFRLNQRKGKSDEGIYTCVARNPLGEAVSRNASLTIAGLKDDFRLNPSDHVVAVGKPLLIECLPPKGHPEPTVSWKKDGILINQNNGHYMVSAGKLFVGRTLKSDSGLYVCIASNQVGDRESRAAKISVMEKPVFTNKPSDVIAMFGSTVQFGCETQGDPRPKIRWSKENGELPQGRYEITSENSLRIRSITFQDTGKYICTIENELESVSAKALLTVQDVLDTGQMEREEEIHKAIMNVRVHLDNITALPTSSVYVHWKVLYTSVFTEGYGVFYRISSNSKWTEWTQSRNNEYSTVIPSLQRGQKYEFKIQPFAGKIYGPDSNIKHLRLPEEVPNTAPQNINVTAVKGGNGTVVVSWEPPPSSIHSGNIKGYKVWCFENETYPKADWIVDEGTKSLEIPMLSSGIKYQVQVAAINDAGIGMPSKPQYILIESPEPSEVEDKEIYLGLILQVIRHPAFIGTTGVVAWVLLMIVAVYVCQRHSKRYSTKKHCVLGNSLYRFASEDTIIKHRMDITDSPWLSNTWKSTSCSRNYSSTISMNSQLMWSDIKDRSDLHKSTMSFEQKSETSRSQIIPLVPDSSSLYGALYVDLPGKDMTTFQCLPVIKPQGTCSDVKNIDSLGQYQQRPFPQYFNNINNNIYGGTRSKLLLKPNIPNSPNAFVKESWNKNCKKELQHANSAPLSHCCQLPKQSDSVPSIQSLNLNQVGKGDYAKAMKTFSSPKILHYTTSLKVMDLQPFSPPLPPPPVPPPNENLIHHDEDKNYSMPNQEKKDKKNNSRRRNPPGTLNIKQTSFSMNDDGDNVLTPDDVAHYLELSEQENKRHNTECDSSLPRPFSTTNTYGYICSPLPSDLAETDAADEDDDLDLEDISSLKSYRKYCETPTSSISEYESSVAGSLVNGWGSVSEDNYTSARCSMVSSSDGSFLMDADFAKALAVAVDSFCFEVSQTETSGTDKFYADFSSAAPLDGILTQKNQGENVDIAKKKPKISHLPVLDWNIDWMDEMEATYSRKNEMKHNFPFDKKLDPYK</sequence>
<evidence type="ECO:0000259" key="10">
    <source>
        <dbReference type="PROSITE" id="PS50835"/>
    </source>
</evidence>
<keyword evidence="9" id="KW-0732">Signal</keyword>
<comment type="subcellular location">
    <subcellularLocation>
        <location evidence="1">Membrane</location>
    </subcellularLocation>
</comment>
<evidence type="ECO:0000313" key="12">
    <source>
        <dbReference type="EMBL" id="KAG8434665.1"/>
    </source>
</evidence>
<evidence type="ECO:0000256" key="6">
    <source>
        <dbReference type="ARBA" id="ARBA00023319"/>
    </source>
</evidence>
<evidence type="ECO:0000259" key="11">
    <source>
        <dbReference type="PROSITE" id="PS50853"/>
    </source>
</evidence>
<feature type="region of interest" description="Disordered" evidence="7">
    <location>
        <begin position="863"/>
        <end position="927"/>
    </location>
</feature>
<dbReference type="EMBL" id="JAACNH010000008">
    <property type="protein sequence ID" value="KAG8434665.1"/>
    <property type="molecule type" value="Genomic_DNA"/>
</dbReference>
<dbReference type="Pfam" id="PF07679">
    <property type="entry name" value="I-set"/>
    <property type="match status" value="2"/>
</dbReference>
<dbReference type="AlphaFoldDB" id="A0A8T2INX6"/>
<feature type="domain" description="Ig-like" evidence="10">
    <location>
        <begin position="170"/>
        <end position="257"/>
    </location>
</feature>
<accession>A0A8T2INX6</accession>
<dbReference type="SUPFAM" id="SSF49265">
    <property type="entry name" value="Fibronectin type III"/>
    <property type="match status" value="1"/>
</dbReference>
<feature type="compositionally biased region" description="Basic residues" evidence="7">
    <location>
        <begin position="41"/>
        <end position="58"/>
    </location>
</feature>
<feature type="domain" description="Fibronectin type-III" evidence="11">
    <location>
        <begin position="365"/>
        <end position="462"/>
    </location>
</feature>
<keyword evidence="8" id="KW-0812">Transmembrane</keyword>
<evidence type="ECO:0000256" key="4">
    <source>
        <dbReference type="ARBA" id="ARBA00023157"/>
    </source>
</evidence>
<evidence type="ECO:0000256" key="9">
    <source>
        <dbReference type="SAM" id="SignalP"/>
    </source>
</evidence>
<keyword evidence="2" id="KW-0677">Repeat</keyword>
<evidence type="ECO:0000256" key="7">
    <source>
        <dbReference type="SAM" id="MobiDB-lite"/>
    </source>
</evidence>
<keyword evidence="4" id="KW-1015">Disulfide bond</keyword>
<keyword evidence="8" id="KW-1133">Transmembrane helix</keyword>
<dbReference type="InterPro" id="IPR036179">
    <property type="entry name" value="Ig-like_dom_sf"/>
</dbReference>
<dbReference type="InterPro" id="IPR003598">
    <property type="entry name" value="Ig_sub2"/>
</dbReference>
<dbReference type="InterPro" id="IPR013783">
    <property type="entry name" value="Ig-like_fold"/>
</dbReference>
<feature type="signal peptide" evidence="9">
    <location>
        <begin position="1"/>
        <end position="18"/>
    </location>
</feature>
<dbReference type="Pfam" id="PF00041">
    <property type="entry name" value="fn3"/>
    <property type="match status" value="1"/>
</dbReference>
<dbReference type="GO" id="GO:0098609">
    <property type="term" value="P:cell-cell adhesion"/>
    <property type="evidence" value="ECO:0007669"/>
    <property type="project" value="TreeGrafter"/>
</dbReference>
<evidence type="ECO:0000256" key="5">
    <source>
        <dbReference type="ARBA" id="ARBA00023180"/>
    </source>
</evidence>
<feature type="domain" description="Ig-like" evidence="10">
    <location>
        <begin position="262"/>
        <end position="346"/>
    </location>
</feature>
<feature type="transmembrane region" description="Helical" evidence="8">
    <location>
        <begin position="586"/>
        <end position="607"/>
    </location>
</feature>
<dbReference type="FunFam" id="2.60.40.10:FF:000840">
    <property type="entry name" value="Roundabout guidance receptor 4"/>
    <property type="match status" value="1"/>
</dbReference>
<dbReference type="Proteomes" id="UP000812440">
    <property type="component" value="Chromosome 7"/>
</dbReference>
<dbReference type="PANTHER" id="PTHR44170:SF11">
    <property type="entry name" value="ROUNDABOUT HOMOLOG 4"/>
    <property type="match status" value="1"/>
</dbReference>
<comment type="caution">
    <text evidence="12">The sequence shown here is derived from an EMBL/GenBank/DDBJ whole genome shotgun (WGS) entry which is preliminary data.</text>
</comment>
<dbReference type="GO" id="GO:0016020">
    <property type="term" value="C:membrane"/>
    <property type="evidence" value="ECO:0007669"/>
    <property type="project" value="UniProtKB-SubCell"/>
</dbReference>
<dbReference type="SMART" id="SM00060">
    <property type="entry name" value="FN3"/>
    <property type="match status" value="2"/>
</dbReference>
<keyword evidence="3 8" id="KW-0472">Membrane</keyword>
<evidence type="ECO:0000256" key="2">
    <source>
        <dbReference type="ARBA" id="ARBA00022737"/>
    </source>
</evidence>
<dbReference type="Pfam" id="PF13927">
    <property type="entry name" value="Ig_3"/>
    <property type="match status" value="1"/>
</dbReference>
<feature type="domain" description="Ig-like" evidence="10">
    <location>
        <begin position="68"/>
        <end position="164"/>
    </location>
</feature>
<dbReference type="FunFam" id="2.60.40.10:FF:000004">
    <property type="entry name" value="DCC isoform 1"/>
    <property type="match status" value="1"/>
</dbReference>
<keyword evidence="6" id="KW-0393">Immunoglobulin domain</keyword>
<dbReference type="InterPro" id="IPR003961">
    <property type="entry name" value="FN3_dom"/>
</dbReference>
<proteinExistence type="predicted"/>
<dbReference type="InterPro" id="IPR036116">
    <property type="entry name" value="FN3_sf"/>
</dbReference>
<organism evidence="12 13">
    <name type="scientific">Hymenochirus boettgeri</name>
    <name type="common">Congo dwarf clawed frog</name>
    <dbReference type="NCBI Taxonomy" id="247094"/>
    <lineage>
        <taxon>Eukaryota</taxon>
        <taxon>Metazoa</taxon>
        <taxon>Chordata</taxon>
        <taxon>Craniata</taxon>
        <taxon>Vertebrata</taxon>
        <taxon>Euteleostomi</taxon>
        <taxon>Amphibia</taxon>
        <taxon>Batrachia</taxon>
        <taxon>Anura</taxon>
        <taxon>Pipoidea</taxon>
        <taxon>Pipidae</taxon>
        <taxon>Pipinae</taxon>
        <taxon>Hymenochirus</taxon>
    </lineage>
</organism>
<reference evidence="12" key="1">
    <citation type="thesis" date="2020" institute="ProQuest LLC" country="789 East Eisenhower Parkway, Ann Arbor, MI, USA">
        <title>Comparative Genomics and Chromosome Evolution.</title>
        <authorList>
            <person name="Mudd A.B."/>
        </authorList>
    </citation>
    <scope>NUCLEOTIDE SEQUENCE</scope>
    <source>
        <strain evidence="12">Female2</strain>
        <tissue evidence="12">Blood</tissue>
    </source>
</reference>
<dbReference type="InterPro" id="IPR007110">
    <property type="entry name" value="Ig-like_dom"/>
</dbReference>
<dbReference type="SMART" id="SM00409">
    <property type="entry name" value="IG"/>
    <property type="match status" value="3"/>
</dbReference>
<dbReference type="SMART" id="SM00408">
    <property type="entry name" value="IGc2"/>
    <property type="match status" value="3"/>
</dbReference>
<keyword evidence="13" id="KW-1185">Reference proteome</keyword>
<feature type="chain" id="PRO_5035922619" evidence="9">
    <location>
        <begin position="19"/>
        <end position="1153"/>
    </location>
</feature>
<evidence type="ECO:0000256" key="1">
    <source>
        <dbReference type="ARBA" id="ARBA00004370"/>
    </source>
</evidence>
<dbReference type="InterPro" id="IPR013098">
    <property type="entry name" value="Ig_I-set"/>
</dbReference>
<dbReference type="PANTHER" id="PTHR44170">
    <property type="entry name" value="PROTEIN SIDEKICK"/>
    <property type="match status" value="1"/>
</dbReference>
<evidence type="ECO:0000256" key="3">
    <source>
        <dbReference type="ARBA" id="ARBA00023136"/>
    </source>
</evidence>
<dbReference type="SUPFAM" id="SSF48726">
    <property type="entry name" value="Immunoglobulin"/>
    <property type="match status" value="3"/>
</dbReference>
<dbReference type="PROSITE" id="PS50835">
    <property type="entry name" value="IG_LIKE"/>
    <property type="match status" value="3"/>
</dbReference>
<feature type="compositionally biased region" description="Pro residues" evidence="7">
    <location>
        <begin position="864"/>
        <end position="877"/>
    </location>
</feature>
<keyword evidence="5" id="KW-0325">Glycoprotein</keyword>
<dbReference type="OrthoDB" id="428111at2759"/>
<dbReference type="Gene3D" id="2.60.40.10">
    <property type="entry name" value="Immunoglobulins"/>
    <property type="match status" value="5"/>
</dbReference>
<dbReference type="InterPro" id="IPR003599">
    <property type="entry name" value="Ig_sub"/>
</dbReference>
<name>A0A8T2INX6_9PIPI</name>
<evidence type="ECO:0000313" key="13">
    <source>
        <dbReference type="Proteomes" id="UP000812440"/>
    </source>
</evidence>
<dbReference type="CDD" id="cd00063">
    <property type="entry name" value="FN3"/>
    <property type="match status" value="2"/>
</dbReference>
<protein>
    <submittedName>
        <fullName evidence="12">Uncharacterized protein</fullName>
    </submittedName>
</protein>
<feature type="compositionally biased region" description="Basic and acidic residues" evidence="7">
    <location>
        <begin position="880"/>
        <end position="901"/>
    </location>
</feature>
<gene>
    <name evidence="12" type="ORF">GDO86_012867</name>
</gene>
<dbReference type="PROSITE" id="PS50853">
    <property type="entry name" value="FN3"/>
    <property type="match status" value="2"/>
</dbReference>
<evidence type="ECO:0000256" key="8">
    <source>
        <dbReference type="SAM" id="Phobius"/>
    </source>
</evidence>
<dbReference type="FunFam" id="2.60.40.10:FF:000065">
    <property type="entry name" value="roundabout homolog 1 isoform X3"/>
    <property type="match status" value="1"/>
</dbReference>